<keyword evidence="1" id="KW-0472">Membrane</keyword>
<evidence type="ECO:0000256" key="1">
    <source>
        <dbReference type="SAM" id="Phobius"/>
    </source>
</evidence>
<dbReference type="Gene3D" id="3.30.70.100">
    <property type="match status" value="1"/>
</dbReference>
<name>A0A381U9M6_9ZZZZ</name>
<reference evidence="2" key="1">
    <citation type="submission" date="2018-05" db="EMBL/GenBank/DDBJ databases">
        <authorList>
            <person name="Lanie J.A."/>
            <person name="Ng W.-L."/>
            <person name="Kazmierczak K.M."/>
            <person name="Andrzejewski T.M."/>
            <person name="Davidsen T.M."/>
            <person name="Wayne K.J."/>
            <person name="Tettelin H."/>
            <person name="Glass J.I."/>
            <person name="Rusch D."/>
            <person name="Podicherti R."/>
            <person name="Tsui H.-C.T."/>
            <person name="Winkler M.E."/>
        </authorList>
    </citation>
    <scope>NUCLEOTIDE SEQUENCE</scope>
</reference>
<feature type="transmembrane region" description="Helical" evidence="1">
    <location>
        <begin position="7"/>
        <end position="23"/>
    </location>
</feature>
<gene>
    <name evidence="2" type="ORF">METZ01_LOCUS77776</name>
</gene>
<keyword evidence="1" id="KW-1133">Transmembrane helix</keyword>
<sequence>MSKRQILWLIPAVIYTLFTFWYTDFGGPLTEQEIAEFSKPLTQRMPPDQLQYITQFMRNDTGRQFLMVNIIDNNENPPDVEGAEPGESADQLMGRYMEHMYAQLSKRASHPVIAGVAVHDALDLVGVEDWETAQQWTTAAMMRYRSRRTFMEIITHPDMVDRHEFKIAALDKTIAYPIEMQLYLSDPRLLLGLILLIVTLMLDKLIPIKKSKGSE</sequence>
<proteinExistence type="predicted"/>
<organism evidence="2">
    <name type="scientific">marine metagenome</name>
    <dbReference type="NCBI Taxonomy" id="408172"/>
    <lineage>
        <taxon>unclassified sequences</taxon>
        <taxon>metagenomes</taxon>
        <taxon>ecological metagenomes</taxon>
    </lineage>
</organism>
<keyword evidence="1" id="KW-0812">Transmembrane</keyword>
<accession>A0A381U9M6</accession>
<dbReference type="AlphaFoldDB" id="A0A381U9M6"/>
<evidence type="ECO:0000313" key="2">
    <source>
        <dbReference type="EMBL" id="SVA24922.1"/>
    </source>
</evidence>
<protein>
    <submittedName>
        <fullName evidence="2">Uncharacterized protein</fullName>
    </submittedName>
</protein>
<dbReference type="EMBL" id="UINC01006009">
    <property type="protein sequence ID" value="SVA24922.1"/>
    <property type="molecule type" value="Genomic_DNA"/>
</dbReference>